<proteinExistence type="predicted"/>
<evidence type="ECO:0000256" key="2">
    <source>
        <dbReference type="PROSITE-ProRule" id="PRU00192"/>
    </source>
</evidence>
<feature type="compositionally biased region" description="Low complexity" evidence="3">
    <location>
        <begin position="95"/>
        <end position="109"/>
    </location>
</feature>
<dbReference type="PRINTS" id="PR00452">
    <property type="entry name" value="SH3DOMAIN"/>
</dbReference>
<dbReference type="GO" id="GO:0005543">
    <property type="term" value="F:phospholipid binding"/>
    <property type="evidence" value="ECO:0007669"/>
    <property type="project" value="TreeGrafter"/>
</dbReference>
<dbReference type="InterPro" id="IPR001452">
    <property type="entry name" value="SH3_domain"/>
</dbReference>
<dbReference type="Proteomes" id="UP000193380">
    <property type="component" value="Chromosome 8"/>
</dbReference>
<dbReference type="GO" id="GO:0048488">
    <property type="term" value="P:synaptic vesicle endocytosis"/>
    <property type="evidence" value="ECO:0007669"/>
    <property type="project" value="TreeGrafter"/>
</dbReference>
<dbReference type="PANTHER" id="PTHR46514">
    <property type="entry name" value="AMPHIPHYSIN"/>
    <property type="match status" value="1"/>
</dbReference>
<evidence type="ECO:0000313" key="6">
    <source>
        <dbReference type="Proteomes" id="UP000193380"/>
    </source>
</evidence>
<dbReference type="GO" id="GO:0008021">
    <property type="term" value="C:synaptic vesicle"/>
    <property type="evidence" value="ECO:0007669"/>
    <property type="project" value="TreeGrafter"/>
</dbReference>
<dbReference type="EMBL" id="FR905263">
    <property type="protein sequence ID" value="CDQ77815.1"/>
    <property type="molecule type" value="Genomic_DNA"/>
</dbReference>
<dbReference type="SUPFAM" id="SSF50044">
    <property type="entry name" value="SH3-domain"/>
    <property type="match status" value="1"/>
</dbReference>
<dbReference type="InterPro" id="IPR003005">
    <property type="entry name" value="Amphiphysin"/>
</dbReference>
<accession>A0A060XLR4</accession>
<keyword evidence="1 2" id="KW-0728">SH3 domain</keyword>
<sequence>MDSGSMSTVGVEEDGGGGGEAPNTADFNPGFPAFPEQAGDPSFATDWAADFGSAPAKGDSVPSATEAAAGEVPATTRQDEAQGWPAADGWGGEAGEAAAAEQPQGAETAAAGDEVTNNAFNGFPQMEATAPTFVADFDKLVSQYKRGMVSWDRGVVGAAVRQGMLISSSLACLCGKNESNATMAPEAAAPPAETAVAPEATAETAVAPEVLGTEASDATEAAAEAGQIQEPASPTSEAEAAESATSPGEENPDFTVGSPVTSAEPEGASPTEILPVEEAEKAYPSETAPPESVPTPEEMKESPVEETPVIIIPRFPNPIPKTLISMIPHLPYSTKLSNWDLLGPEKMPIPSVVIEPASSNEGDDDRDIIDISPTTISDNGVTADTQTAKDITTSDGPPGLPPGFLYKVETLHDFEAANSDELELKKGDVVLVVPTATAEDQDAGWLTGIKESEWSHLGASAHKGLFPENFTQRLE</sequence>
<name>A0A060XLR4_ONCMY</name>
<feature type="region of interest" description="Disordered" evidence="3">
    <location>
        <begin position="217"/>
        <end position="305"/>
    </location>
</feature>
<dbReference type="GO" id="GO:0005886">
    <property type="term" value="C:plasma membrane"/>
    <property type="evidence" value="ECO:0007669"/>
    <property type="project" value="TreeGrafter"/>
</dbReference>
<dbReference type="Pfam" id="PF14604">
    <property type="entry name" value="SH3_9"/>
    <property type="match status" value="1"/>
</dbReference>
<gene>
    <name evidence="5" type="ORF">GSONMT00045756001</name>
</gene>
<evidence type="ECO:0000256" key="1">
    <source>
        <dbReference type="ARBA" id="ARBA00022443"/>
    </source>
</evidence>
<evidence type="ECO:0000313" key="5">
    <source>
        <dbReference type="EMBL" id="CDQ77815.1"/>
    </source>
</evidence>
<protein>
    <recommendedName>
        <fullName evidence="4">SH3 domain-containing protein</fullName>
    </recommendedName>
</protein>
<dbReference type="PANTHER" id="PTHR46514:SF2">
    <property type="entry name" value="AMPHIPHYSIN"/>
    <property type="match status" value="1"/>
</dbReference>
<feature type="domain" description="SH3" evidence="4">
    <location>
        <begin position="403"/>
        <end position="475"/>
    </location>
</feature>
<dbReference type="AlphaFoldDB" id="A0A060XLR4"/>
<dbReference type="STRING" id="8022.A0A060XLR4"/>
<dbReference type="InterPro" id="IPR036028">
    <property type="entry name" value="SH3-like_dom_sf"/>
</dbReference>
<reference evidence="5 6" key="1">
    <citation type="journal article" date="2014" name="Nat. Commun.">
        <title>The rainbow trout genome provides novel insights into evolution after whole-genome duplication in vertebrates.</title>
        <authorList>
            <person name="Berthelot C."/>
            <person name="Brunet F."/>
            <person name="Chalopin D."/>
            <person name="Juanchich A."/>
            <person name="Bernard M."/>
            <person name="Noel B."/>
            <person name="Bento P."/>
            <person name="Da Silva C."/>
            <person name="Labadie K."/>
            <person name="Alberti A."/>
            <person name="Aury J.M."/>
            <person name="Louis A."/>
            <person name="Dehais P."/>
            <person name="Bardou P."/>
            <person name="Montfort J."/>
            <person name="Klopp C."/>
            <person name="Cabau C."/>
            <person name="Gaspin C."/>
            <person name="Thorgaard G.H."/>
            <person name="Boussaha M."/>
            <person name="Quillet E."/>
            <person name="Guyomard R."/>
            <person name="Galiana D."/>
            <person name="Bobe J."/>
            <person name="Volff J.N."/>
            <person name="Genet C."/>
            <person name="Wincker P."/>
            <person name="Jaillon O."/>
            <person name="Roest Crollius H."/>
            <person name="Guiguen Y."/>
        </authorList>
    </citation>
    <scope>NUCLEOTIDE SEQUENCE [LARGE SCALE GENOMIC DNA]</scope>
</reference>
<dbReference type="PROSITE" id="PS50002">
    <property type="entry name" value="SH3"/>
    <property type="match status" value="1"/>
</dbReference>
<feature type="region of interest" description="Disordered" evidence="3">
    <location>
        <begin position="1"/>
        <end position="109"/>
    </location>
</feature>
<evidence type="ECO:0000259" key="4">
    <source>
        <dbReference type="PROSITE" id="PS50002"/>
    </source>
</evidence>
<organism evidence="5 6">
    <name type="scientific">Oncorhynchus mykiss</name>
    <name type="common">Rainbow trout</name>
    <name type="synonym">Salmo gairdneri</name>
    <dbReference type="NCBI Taxonomy" id="8022"/>
    <lineage>
        <taxon>Eukaryota</taxon>
        <taxon>Metazoa</taxon>
        <taxon>Chordata</taxon>
        <taxon>Craniata</taxon>
        <taxon>Vertebrata</taxon>
        <taxon>Euteleostomi</taxon>
        <taxon>Actinopterygii</taxon>
        <taxon>Neopterygii</taxon>
        <taxon>Teleostei</taxon>
        <taxon>Protacanthopterygii</taxon>
        <taxon>Salmoniformes</taxon>
        <taxon>Salmonidae</taxon>
        <taxon>Salmoninae</taxon>
        <taxon>Oncorhynchus</taxon>
    </lineage>
</organism>
<dbReference type="SMART" id="SM00326">
    <property type="entry name" value="SH3"/>
    <property type="match status" value="1"/>
</dbReference>
<evidence type="ECO:0000256" key="3">
    <source>
        <dbReference type="SAM" id="MobiDB-lite"/>
    </source>
</evidence>
<dbReference type="PRINTS" id="PR01251">
    <property type="entry name" value="AMPHIPHYSIN"/>
</dbReference>
<dbReference type="PaxDb" id="8022-A0A060XLR4"/>
<feature type="compositionally biased region" description="Low complexity" evidence="3">
    <location>
        <begin position="217"/>
        <end position="249"/>
    </location>
</feature>
<dbReference type="Gene3D" id="2.30.30.40">
    <property type="entry name" value="SH3 Domains"/>
    <property type="match status" value="1"/>
</dbReference>